<evidence type="ECO:0000259" key="3">
    <source>
        <dbReference type="Pfam" id="PF04083"/>
    </source>
</evidence>
<name>A5E1P3_LODEL</name>
<feature type="region of interest" description="Disordered" evidence="1">
    <location>
        <begin position="190"/>
        <end position="234"/>
    </location>
</feature>
<dbReference type="Pfam" id="PF04083">
    <property type="entry name" value="Abhydro_lipase"/>
    <property type="match status" value="1"/>
</dbReference>
<dbReference type="InParanoid" id="A5E1P3"/>
<dbReference type="EMBL" id="CH981527">
    <property type="protein sequence ID" value="EDK45351.1"/>
    <property type="molecule type" value="Genomic_DNA"/>
</dbReference>
<feature type="domain" description="Partial AB-hydrolase lipase" evidence="3">
    <location>
        <begin position="43"/>
        <end position="104"/>
    </location>
</feature>
<dbReference type="GeneID" id="5232541"/>
<dbReference type="Gene3D" id="3.40.50.1820">
    <property type="entry name" value="alpha/beta hydrolase"/>
    <property type="match status" value="1"/>
</dbReference>
<proteinExistence type="predicted"/>
<evidence type="ECO:0000313" key="4">
    <source>
        <dbReference type="EMBL" id="EDK45351.1"/>
    </source>
</evidence>
<organism evidence="4 5">
    <name type="scientific">Lodderomyces elongisporus (strain ATCC 11503 / CBS 2605 / JCM 1781 / NBRC 1676 / NRRL YB-4239)</name>
    <name type="common">Yeast</name>
    <name type="synonym">Saccharomyces elongisporus</name>
    <dbReference type="NCBI Taxonomy" id="379508"/>
    <lineage>
        <taxon>Eukaryota</taxon>
        <taxon>Fungi</taxon>
        <taxon>Dikarya</taxon>
        <taxon>Ascomycota</taxon>
        <taxon>Saccharomycotina</taxon>
        <taxon>Pichiomycetes</taxon>
        <taxon>Debaryomycetaceae</taxon>
        <taxon>Candida/Lodderomyces clade</taxon>
        <taxon>Lodderomyces</taxon>
    </lineage>
</organism>
<feature type="transmembrane region" description="Helical" evidence="2">
    <location>
        <begin position="6"/>
        <end position="31"/>
    </location>
</feature>
<dbReference type="HOGENOM" id="CLU_010974_5_0_1"/>
<dbReference type="SUPFAM" id="SSF53474">
    <property type="entry name" value="alpha/beta-Hydrolases"/>
    <property type="match status" value="1"/>
</dbReference>
<dbReference type="OrthoDB" id="9974421at2759"/>
<dbReference type="PANTHER" id="PTHR11005">
    <property type="entry name" value="LYSOSOMAL ACID LIPASE-RELATED"/>
    <property type="match status" value="1"/>
</dbReference>
<keyword evidence="5" id="KW-1185">Reference proteome</keyword>
<dbReference type="ESTHER" id="lodel-a5e1p3">
    <property type="family name" value="Acidic_Lipase"/>
</dbReference>
<evidence type="ECO:0000256" key="2">
    <source>
        <dbReference type="SAM" id="Phobius"/>
    </source>
</evidence>
<gene>
    <name evidence="4" type="ORF">LELG_03530</name>
</gene>
<accession>A5E1P3</accession>
<evidence type="ECO:0000313" key="5">
    <source>
        <dbReference type="Proteomes" id="UP000001996"/>
    </source>
</evidence>
<dbReference type="GO" id="GO:0006629">
    <property type="term" value="P:lipid metabolic process"/>
    <property type="evidence" value="ECO:0007669"/>
    <property type="project" value="InterPro"/>
</dbReference>
<dbReference type="Proteomes" id="UP000001996">
    <property type="component" value="Unassembled WGS sequence"/>
</dbReference>
<evidence type="ECO:0000256" key="1">
    <source>
        <dbReference type="SAM" id="MobiDB-lite"/>
    </source>
</evidence>
<protein>
    <recommendedName>
        <fullName evidence="3">Partial AB-hydrolase lipase domain-containing protein</fullName>
    </recommendedName>
</protein>
<dbReference type="STRING" id="379508.A5E1P3"/>
<reference evidence="4 5" key="1">
    <citation type="journal article" date="2009" name="Nature">
        <title>Evolution of pathogenicity and sexual reproduction in eight Candida genomes.</title>
        <authorList>
            <person name="Butler G."/>
            <person name="Rasmussen M.D."/>
            <person name="Lin M.F."/>
            <person name="Santos M.A."/>
            <person name="Sakthikumar S."/>
            <person name="Munro C.A."/>
            <person name="Rheinbay E."/>
            <person name="Grabherr M."/>
            <person name="Forche A."/>
            <person name="Reedy J.L."/>
            <person name="Agrafioti I."/>
            <person name="Arnaud M.B."/>
            <person name="Bates S."/>
            <person name="Brown A.J."/>
            <person name="Brunke S."/>
            <person name="Costanzo M.C."/>
            <person name="Fitzpatrick D.A."/>
            <person name="de Groot P.W."/>
            <person name="Harris D."/>
            <person name="Hoyer L.L."/>
            <person name="Hube B."/>
            <person name="Klis F.M."/>
            <person name="Kodira C."/>
            <person name="Lennard N."/>
            <person name="Logue M.E."/>
            <person name="Martin R."/>
            <person name="Neiman A.M."/>
            <person name="Nikolaou E."/>
            <person name="Quail M.A."/>
            <person name="Quinn J."/>
            <person name="Santos M.C."/>
            <person name="Schmitzberger F.F."/>
            <person name="Sherlock G."/>
            <person name="Shah P."/>
            <person name="Silverstein K.A."/>
            <person name="Skrzypek M.S."/>
            <person name="Soll D."/>
            <person name="Staggs R."/>
            <person name="Stansfield I."/>
            <person name="Stumpf M.P."/>
            <person name="Sudbery P.E."/>
            <person name="Srikantha T."/>
            <person name="Zeng Q."/>
            <person name="Berman J."/>
            <person name="Berriman M."/>
            <person name="Heitman J."/>
            <person name="Gow N.A."/>
            <person name="Lorenz M.C."/>
            <person name="Birren B.W."/>
            <person name="Kellis M."/>
            <person name="Cuomo C.A."/>
        </authorList>
    </citation>
    <scope>NUCLEOTIDE SEQUENCE [LARGE SCALE GENOMIC DNA]</scope>
    <source>
        <strain evidence="5">ATCC 11503 / BCRC 21390 / CBS 2605 / JCM 1781 / NBRC 1676 / NRRL YB-4239</strain>
    </source>
</reference>
<dbReference type="InterPro" id="IPR006693">
    <property type="entry name" value="AB_hydrolase_lipase"/>
</dbReference>
<keyword evidence="2" id="KW-0812">Transmembrane</keyword>
<sequence>MTIHNVSLFTTIFNIFKFCVLYITSSLGISLERFIKCRKVKNINDIVSEYGYRARDHVVTTKDGYLLVIHKLEKLHNVTDHHSSSGQIVYFHHGLMTNSELWVLGSSKEKFLPFLLVDLGYEVWLGNNRGNKYSKKHLKLSSASPEFWDFSLDELAYFDVPDSLKYIQDFYKYKRNGQYVDQVQEYLNRNLNQDPHGNGNGNGNGNCDNDSGGEFLEESTQSSTPLPQHLNSSSTTTLVSNSVAGHGHSRDIIYIGFSQGCSQLLASLGLYPSLNGTIKLFVGLSPAIIPKQLPNSIVRLITDQTAADNTFLYSFFGQRAILPSVPFWATIFGARLHGKIIDKAVQILFGWTGDNISQGQKMKGYPQLFSNTSVKTIVHWYQIVKSGYFQMFDETGSCGLTGLSSISADCRQKGTRVTPFPISDHLDVPMMLFLGDKDILVDVELTKSLILDSNPMMNEKLEVVKCNGYEHMDTLWGNDVYDKVFSKIIDRLESNGLLEGK</sequence>
<dbReference type="VEuPathDB" id="FungiDB:LELG_03530"/>
<dbReference type="OMA" id="LCVFINR"/>
<dbReference type="eggNOG" id="KOG2624">
    <property type="taxonomic scope" value="Eukaryota"/>
</dbReference>
<dbReference type="KEGG" id="lel:PVL30_003020"/>
<keyword evidence="2" id="KW-0472">Membrane</keyword>
<dbReference type="InterPro" id="IPR029058">
    <property type="entry name" value="AB_hydrolase_fold"/>
</dbReference>
<dbReference type="AlphaFoldDB" id="A5E1P3"/>
<keyword evidence="2" id="KW-1133">Transmembrane helix</keyword>